<accession>A0A1H9TQA2</accession>
<feature type="compositionally biased region" description="Low complexity" evidence="1">
    <location>
        <begin position="35"/>
        <end position="52"/>
    </location>
</feature>
<dbReference type="InterPro" id="IPR024520">
    <property type="entry name" value="DUF3558"/>
</dbReference>
<organism evidence="3 4">
    <name type="scientific">Actinokineospora terrae</name>
    <dbReference type="NCBI Taxonomy" id="155974"/>
    <lineage>
        <taxon>Bacteria</taxon>
        <taxon>Bacillati</taxon>
        <taxon>Actinomycetota</taxon>
        <taxon>Actinomycetes</taxon>
        <taxon>Pseudonocardiales</taxon>
        <taxon>Pseudonocardiaceae</taxon>
        <taxon>Actinokineospora</taxon>
    </lineage>
</organism>
<dbReference type="EMBL" id="FOGI01000006">
    <property type="protein sequence ID" value="SER99204.1"/>
    <property type="molecule type" value="Genomic_DNA"/>
</dbReference>
<feature type="chain" id="PRO_5039485972" description="DUF3558 domain-containing protein" evidence="2">
    <location>
        <begin position="19"/>
        <end position="182"/>
    </location>
</feature>
<dbReference type="PROSITE" id="PS51257">
    <property type="entry name" value="PROKAR_LIPOPROTEIN"/>
    <property type="match status" value="1"/>
</dbReference>
<evidence type="ECO:0000313" key="3">
    <source>
        <dbReference type="EMBL" id="SER99204.1"/>
    </source>
</evidence>
<feature type="signal peptide" evidence="2">
    <location>
        <begin position="1"/>
        <end position="18"/>
    </location>
</feature>
<feature type="region of interest" description="Disordered" evidence="1">
    <location>
        <begin position="26"/>
        <end position="52"/>
    </location>
</feature>
<gene>
    <name evidence="3" type="ORF">SAMN04487818_106406</name>
</gene>
<keyword evidence="4" id="KW-1185">Reference proteome</keyword>
<evidence type="ECO:0008006" key="5">
    <source>
        <dbReference type="Google" id="ProtNLM"/>
    </source>
</evidence>
<keyword evidence="2" id="KW-0732">Signal</keyword>
<evidence type="ECO:0000256" key="1">
    <source>
        <dbReference type="SAM" id="MobiDB-lite"/>
    </source>
</evidence>
<name>A0A1H9TQA2_9PSEU</name>
<sequence>MRRSWLFGVAAVAVAVLAGCTSQTPGMPTEVRTWPATPSATPPTSSGSSPVPSASIKACSLLSASDIRALAISTEGEEQETKTRSSCLWRVEKPLAADSYSIDVTFYKERAVGDLVTEHERTPVQVGGRRGVKALGDMDSGCIVALEVTAKSRVDVRAIGRNSAALCEPAMAVAEKVEARLP</sequence>
<proteinExistence type="predicted"/>
<dbReference type="Proteomes" id="UP000199051">
    <property type="component" value="Unassembled WGS sequence"/>
</dbReference>
<protein>
    <recommendedName>
        <fullName evidence="5">DUF3558 domain-containing protein</fullName>
    </recommendedName>
</protein>
<dbReference type="STRING" id="155974.SAMN04487818_106406"/>
<evidence type="ECO:0000313" key="4">
    <source>
        <dbReference type="Proteomes" id="UP000199051"/>
    </source>
</evidence>
<reference evidence="4" key="1">
    <citation type="submission" date="2016-10" db="EMBL/GenBank/DDBJ databases">
        <authorList>
            <person name="Varghese N."/>
            <person name="Submissions S."/>
        </authorList>
    </citation>
    <scope>NUCLEOTIDE SEQUENCE [LARGE SCALE GENOMIC DNA]</scope>
    <source>
        <strain evidence="4">DSM 44260</strain>
    </source>
</reference>
<evidence type="ECO:0000256" key="2">
    <source>
        <dbReference type="SAM" id="SignalP"/>
    </source>
</evidence>
<dbReference type="AlphaFoldDB" id="A0A1H9TQA2"/>
<dbReference type="Pfam" id="PF12079">
    <property type="entry name" value="DUF3558"/>
    <property type="match status" value="1"/>
</dbReference>